<proteinExistence type="predicted"/>
<organism evidence="3 4">
    <name type="scientific">Schistosoma mansoni</name>
    <name type="common">Blood fluke</name>
    <dbReference type="NCBI Taxonomy" id="6183"/>
    <lineage>
        <taxon>Eukaryota</taxon>
        <taxon>Metazoa</taxon>
        <taxon>Spiralia</taxon>
        <taxon>Lophotrochozoa</taxon>
        <taxon>Platyhelminthes</taxon>
        <taxon>Trematoda</taxon>
        <taxon>Digenea</taxon>
        <taxon>Strigeidida</taxon>
        <taxon>Schistosomatoidea</taxon>
        <taxon>Schistosomatidae</taxon>
        <taxon>Schistosoma</taxon>
    </lineage>
</organism>
<feature type="region of interest" description="Disordered" evidence="2">
    <location>
        <begin position="1"/>
        <end position="24"/>
    </location>
</feature>
<keyword evidence="1" id="KW-0175">Coiled coil</keyword>
<dbReference type="WBParaSite" id="Smp_163550.1">
    <property type="protein sequence ID" value="Smp_163550.1"/>
    <property type="gene ID" value="Smp_163550"/>
</dbReference>
<evidence type="ECO:0000256" key="1">
    <source>
        <dbReference type="SAM" id="Coils"/>
    </source>
</evidence>
<keyword evidence="3" id="KW-1185">Reference proteome</keyword>
<evidence type="ECO:0000313" key="4">
    <source>
        <dbReference type="WBParaSite" id="Smp_163550.1"/>
    </source>
</evidence>
<feature type="region of interest" description="Disordered" evidence="2">
    <location>
        <begin position="433"/>
        <end position="462"/>
    </location>
</feature>
<dbReference type="AlphaFoldDB" id="A0A3Q0KRQ3"/>
<accession>A0A3Q0KRQ3</accession>
<evidence type="ECO:0000256" key="2">
    <source>
        <dbReference type="SAM" id="MobiDB-lite"/>
    </source>
</evidence>
<sequence length="614" mass="70560">MYIESSAGYTKKRGGRSHTATAYGPDSIMTGTHWSGASLKNKTRKTLVNQPQSVPQLSAMANISQKQQLDFRSLNGSLPLTNNQFPFLKRDSSFVCSSSLGPNTTVTEREWVDDLRKKSIPEIQTAQTSLDLLYAPHPLTKNILNNNNNTTINITTSSGTTFSNNNNGKEMCYSNGPKESRSLSNDIALRIKEKFDQRVSKHLSKSKQKTKSNIYTYTSQYHLLAVFLVNKGNVEAWYAYAPMPNHYSNQQNELGHTRLLELTQRRLRLLQRYYSDSRQYVVLYVNNNNSEHYLPMGLVSDVNSKPSRNKSHTLSINRELFQRDRSIYRFINSLLPNNMKFVNTTGNNNSSDKQTIVDKKVNSTLSINDEKLTNKIEENQHQLRRQQQQQTNNNQTEEKQFSETEQLVKATNSINHRPNLWTRLLEHFISHHQSTESSTISSNKNSYKDDDNNNNSTIVDRENCPDNTNEKFDFKCYVKCLHLDSCLVKQFSTCTEKADKPVTPTSTTITMNVTKIVCKNNFNIDQCSDHDENNYRSMKQKDCLTSFKTKTTNDDLSSVHQICTDEKLSDVSKYYADSQQNIDIKEDGQEKCEIKQIKKLSDCEEIWLPKFYDL</sequence>
<protein>
    <submittedName>
        <fullName evidence="4">Aurora kinase</fullName>
    </submittedName>
</protein>
<name>A0A3Q0KRQ3_SCHMA</name>
<dbReference type="InParanoid" id="A0A3Q0KRQ3"/>
<reference evidence="3" key="1">
    <citation type="journal article" date="2012" name="PLoS Negl. Trop. Dis.">
        <title>A systematically improved high quality genome and transcriptome of the human blood fluke Schistosoma mansoni.</title>
        <authorList>
            <person name="Protasio A.V."/>
            <person name="Tsai I.J."/>
            <person name="Babbage A."/>
            <person name="Nichol S."/>
            <person name="Hunt M."/>
            <person name="Aslett M.A."/>
            <person name="De Silva N."/>
            <person name="Velarde G.S."/>
            <person name="Anderson T.J."/>
            <person name="Clark R.C."/>
            <person name="Davidson C."/>
            <person name="Dillon G.P."/>
            <person name="Holroyd N.E."/>
            <person name="LoVerde P.T."/>
            <person name="Lloyd C."/>
            <person name="McQuillan J."/>
            <person name="Oliveira G."/>
            <person name="Otto T.D."/>
            <person name="Parker-Manuel S.J."/>
            <person name="Quail M.A."/>
            <person name="Wilson R.A."/>
            <person name="Zerlotini A."/>
            <person name="Dunne D.W."/>
            <person name="Berriman M."/>
        </authorList>
    </citation>
    <scope>NUCLEOTIDE SEQUENCE [LARGE SCALE GENOMIC DNA]</scope>
    <source>
        <strain evidence="3">Puerto Rican</strain>
    </source>
</reference>
<dbReference type="Proteomes" id="UP000008854">
    <property type="component" value="Unassembled WGS sequence"/>
</dbReference>
<evidence type="ECO:0000313" key="3">
    <source>
        <dbReference type="Proteomes" id="UP000008854"/>
    </source>
</evidence>
<reference evidence="4" key="2">
    <citation type="submission" date="2018-12" db="UniProtKB">
        <authorList>
            <consortium name="WormBaseParasite"/>
        </authorList>
    </citation>
    <scope>IDENTIFICATION</scope>
    <source>
        <strain evidence="4">Puerto Rican</strain>
    </source>
</reference>
<feature type="coiled-coil region" evidence="1">
    <location>
        <begin position="369"/>
        <end position="405"/>
    </location>
</feature>